<accession>A0A6G0VXY4</accession>
<dbReference type="AlphaFoldDB" id="A0A6G0VXY4"/>
<dbReference type="Proteomes" id="UP000478052">
    <property type="component" value="Unassembled WGS sequence"/>
</dbReference>
<name>A0A6G0VXY4_APHCR</name>
<proteinExistence type="predicted"/>
<comment type="caution">
    <text evidence="1">The sequence shown here is derived from an EMBL/GenBank/DDBJ whole genome shotgun (WGS) entry which is preliminary data.</text>
</comment>
<keyword evidence="2" id="KW-1185">Reference proteome</keyword>
<gene>
    <name evidence="1" type="ORF">FWK35_00027162</name>
</gene>
<feature type="non-terminal residue" evidence="1">
    <location>
        <position position="1"/>
    </location>
</feature>
<evidence type="ECO:0000313" key="2">
    <source>
        <dbReference type="Proteomes" id="UP000478052"/>
    </source>
</evidence>
<evidence type="ECO:0000313" key="1">
    <source>
        <dbReference type="EMBL" id="KAF0713633.1"/>
    </source>
</evidence>
<dbReference type="OrthoDB" id="6629632at2759"/>
<organism evidence="1 2">
    <name type="scientific">Aphis craccivora</name>
    <name type="common">Cowpea aphid</name>
    <dbReference type="NCBI Taxonomy" id="307492"/>
    <lineage>
        <taxon>Eukaryota</taxon>
        <taxon>Metazoa</taxon>
        <taxon>Ecdysozoa</taxon>
        <taxon>Arthropoda</taxon>
        <taxon>Hexapoda</taxon>
        <taxon>Insecta</taxon>
        <taxon>Pterygota</taxon>
        <taxon>Neoptera</taxon>
        <taxon>Paraneoptera</taxon>
        <taxon>Hemiptera</taxon>
        <taxon>Sternorrhyncha</taxon>
        <taxon>Aphidomorpha</taxon>
        <taxon>Aphidoidea</taxon>
        <taxon>Aphididae</taxon>
        <taxon>Aphidini</taxon>
        <taxon>Aphis</taxon>
        <taxon>Aphis</taxon>
    </lineage>
</organism>
<feature type="non-terminal residue" evidence="1">
    <location>
        <position position="126"/>
    </location>
</feature>
<protein>
    <submittedName>
        <fullName evidence="1">Uncharacterized protein</fullName>
    </submittedName>
</protein>
<sequence length="126" mass="14926">YFIDYVQIRDTLYCSLVRSGLEYGSIIWNPYQSGLIQRLNRVQCNFLRHLVFKFELNVSADSLGRELGLHSLTSPKILEKVNWKVPAFNVRSTTTFYVPFHSQSYSFNEPLSRMLRNCNNHNYIYY</sequence>
<reference evidence="1 2" key="1">
    <citation type="submission" date="2019-08" db="EMBL/GenBank/DDBJ databases">
        <title>Whole genome of Aphis craccivora.</title>
        <authorList>
            <person name="Voronova N.V."/>
            <person name="Shulinski R.S."/>
            <person name="Bandarenka Y.V."/>
            <person name="Zhorov D.G."/>
            <person name="Warner D."/>
        </authorList>
    </citation>
    <scope>NUCLEOTIDE SEQUENCE [LARGE SCALE GENOMIC DNA]</scope>
    <source>
        <strain evidence="1">180601</strain>
        <tissue evidence="1">Whole Body</tissue>
    </source>
</reference>
<dbReference type="EMBL" id="VUJU01010609">
    <property type="protein sequence ID" value="KAF0713633.1"/>
    <property type="molecule type" value="Genomic_DNA"/>
</dbReference>